<keyword evidence="4" id="KW-1185">Reference proteome</keyword>
<keyword evidence="2" id="KW-0413">Isomerase</keyword>
<reference evidence="3 4" key="1">
    <citation type="submission" date="2021-03" db="EMBL/GenBank/DDBJ databases">
        <title>Antimicrobial resistance genes in bacteria isolated from Japanese honey, and their potential for conferring macrolide and lincosamide resistance in the American foulbrood pathogen Paenibacillus larvae.</title>
        <authorList>
            <person name="Okamoto M."/>
            <person name="Kumagai M."/>
            <person name="Kanamori H."/>
            <person name="Takamatsu D."/>
        </authorList>
    </citation>
    <scope>NUCLEOTIDE SEQUENCE [LARGE SCALE GENOMIC DNA]</scope>
    <source>
        <strain evidence="3 4">J1TS3</strain>
    </source>
</reference>
<dbReference type="PANTHER" id="PTHR31689:SF0">
    <property type="entry name" value="DIAMINOPIMELATE EPIMERASE"/>
    <property type="match status" value="1"/>
</dbReference>
<evidence type="ECO:0000313" key="4">
    <source>
        <dbReference type="Proteomes" id="UP000680279"/>
    </source>
</evidence>
<gene>
    <name evidence="3" type="ORF">J1TS3_38470</name>
</gene>
<sequence length="90" mass="9895">MEGDLLIAAINAPHTFGENKYHLACVSMGNPHVIIFVDEVDAVPLEIEHASIFPDRVNVGIVEIKGHQAIIIGCGKEDQALNRLRYKCLC</sequence>
<name>A0ABQ4KC44_9BACI</name>
<dbReference type="EMBL" id="BOQT01000019">
    <property type="protein sequence ID" value="GIN22713.1"/>
    <property type="molecule type" value="Genomic_DNA"/>
</dbReference>
<evidence type="ECO:0000313" key="3">
    <source>
        <dbReference type="EMBL" id="GIN22713.1"/>
    </source>
</evidence>
<accession>A0ABQ4KC44</accession>
<dbReference type="InterPro" id="IPR001653">
    <property type="entry name" value="DAP_epimerase_DapF"/>
</dbReference>
<comment type="caution">
    <text evidence="3">The sequence shown here is derived from an EMBL/GenBank/DDBJ whole genome shotgun (WGS) entry which is preliminary data.</text>
</comment>
<dbReference type="SUPFAM" id="SSF54506">
    <property type="entry name" value="Diaminopimelate epimerase-like"/>
    <property type="match status" value="1"/>
</dbReference>
<dbReference type="Gene3D" id="3.10.310.10">
    <property type="entry name" value="Diaminopimelate Epimerase, Chain A, domain 1"/>
    <property type="match status" value="1"/>
</dbReference>
<proteinExistence type="inferred from homology"/>
<dbReference type="PANTHER" id="PTHR31689">
    <property type="entry name" value="DIAMINOPIMELATE EPIMERASE, CHLOROPLASTIC"/>
    <property type="match status" value="1"/>
</dbReference>
<dbReference type="Proteomes" id="UP000680279">
    <property type="component" value="Unassembled WGS sequence"/>
</dbReference>
<comment type="similarity">
    <text evidence="1">Belongs to the diaminopimelate epimerase family.</text>
</comment>
<dbReference type="RefSeq" id="WP_212963786.1">
    <property type="nucleotide sequence ID" value="NZ_BOQT01000019.1"/>
</dbReference>
<protein>
    <submittedName>
        <fullName evidence="3">Uncharacterized protein</fullName>
    </submittedName>
</protein>
<evidence type="ECO:0000256" key="1">
    <source>
        <dbReference type="ARBA" id="ARBA00010219"/>
    </source>
</evidence>
<organism evidence="3 4">
    <name type="scientific">Siminovitchia fordii</name>
    <dbReference type="NCBI Taxonomy" id="254759"/>
    <lineage>
        <taxon>Bacteria</taxon>
        <taxon>Bacillati</taxon>
        <taxon>Bacillota</taxon>
        <taxon>Bacilli</taxon>
        <taxon>Bacillales</taxon>
        <taxon>Bacillaceae</taxon>
        <taxon>Siminovitchia</taxon>
    </lineage>
</organism>
<evidence type="ECO:0000256" key="2">
    <source>
        <dbReference type="ARBA" id="ARBA00023235"/>
    </source>
</evidence>